<dbReference type="Gene3D" id="1.10.10.10">
    <property type="entry name" value="Winged helix-like DNA-binding domain superfamily/Winged helix DNA-binding domain"/>
    <property type="match status" value="1"/>
</dbReference>
<evidence type="ECO:0000259" key="5">
    <source>
        <dbReference type="PROSITE" id="PS50921"/>
    </source>
</evidence>
<dbReference type="InterPro" id="IPR003018">
    <property type="entry name" value="GAF"/>
</dbReference>
<evidence type="ECO:0000256" key="2">
    <source>
        <dbReference type="ARBA" id="ARBA00022777"/>
    </source>
</evidence>
<accession>A0A7W7MN73</accession>
<dbReference type="Pfam" id="PF13185">
    <property type="entry name" value="GAF_2"/>
    <property type="match status" value="1"/>
</dbReference>
<organism evidence="6 7">
    <name type="scientific">Actinoplanes digitatis</name>
    <dbReference type="NCBI Taxonomy" id="1868"/>
    <lineage>
        <taxon>Bacteria</taxon>
        <taxon>Bacillati</taxon>
        <taxon>Actinomycetota</taxon>
        <taxon>Actinomycetes</taxon>
        <taxon>Micromonosporales</taxon>
        <taxon>Micromonosporaceae</taxon>
        <taxon>Actinoplanes</taxon>
    </lineage>
</organism>
<comment type="caution">
    <text evidence="6">The sequence shown here is derived from an EMBL/GenBank/DDBJ whole genome shotgun (WGS) entry which is preliminary data.</text>
</comment>
<keyword evidence="3" id="KW-0805">Transcription regulation</keyword>
<dbReference type="SUPFAM" id="SSF55781">
    <property type="entry name" value="GAF domain-like"/>
    <property type="match status" value="1"/>
</dbReference>
<dbReference type="InterPro" id="IPR012074">
    <property type="entry name" value="GAF_ANTAR"/>
</dbReference>
<evidence type="ECO:0000313" key="6">
    <source>
        <dbReference type="EMBL" id="MBB4760701.1"/>
    </source>
</evidence>
<dbReference type="InterPro" id="IPR005561">
    <property type="entry name" value="ANTAR"/>
</dbReference>
<dbReference type="GO" id="GO:0016301">
    <property type="term" value="F:kinase activity"/>
    <property type="evidence" value="ECO:0007669"/>
    <property type="project" value="UniProtKB-KW"/>
</dbReference>
<dbReference type="PROSITE" id="PS50921">
    <property type="entry name" value="ANTAR"/>
    <property type="match status" value="1"/>
</dbReference>
<reference evidence="6 7" key="1">
    <citation type="submission" date="2020-08" db="EMBL/GenBank/DDBJ databases">
        <title>Sequencing the genomes of 1000 actinobacteria strains.</title>
        <authorList>
            <person name="Klenk H.-P."/>
        </authorList>
    </citation>
    <scope>NUCLEOTIDE SEQUENCE [LARGE SCALE GENOMIC DNA]</scope>
    <source>
        <strain evidence="6 7">DSM 43149</strain>
    </source>
</reference>
<dbReference type="RefSeq" id="WP_184990657.1">
    <property type="nucleotide sequence ID" value="NZ_BOMK01000028.1"/>
</dbReference>
<dbReference type="Gene3D" id="3.30.450.40">
    <property type="match status" value="1"/>
</dbReference>
<dbReference type="SMART" id="SM01012">
    <property type="entry name" value="ANTAR"/>
    <property type="match status" value="1"/>
</dbReference>
<keyword evidence="7" id="KW-1185">Reference proteome</keyword>
<keyword evidence="1" id="KW-0808">Transferase</keyword>
<gene>
    <name evidence="6" type="ORF">BJ971_001257</name>
</gene>
<dbReference type="Proteomes" id="UP000578112">
    <property type="component" value="Unassembled WGS sequence"/>
</dbReference>
<dbReference type="PIRSF" id="PIRSF036625">
    <property type="entry name" value="GAF_ANTAR"/>
    <property type="match status" value="1"/>
</dbReference>
<dbReference type="AlphaFoldDB" id="A0A7W7MN73"/>
<dbReference type="SUPFAM" id="SSF52172">
    <property type="entry name" value="CheY-like"/>
    <property type="match status" value="1"/>
</dbReference>
<evidence type="ECO:0000256" key="3">
    <source>
        <dbReference type="ARBA" id="ARBA00023015"/>
    </source>
</evidence>
<dbReference type="Pfam" id="PF03861">
    <property type="entry name" value="ANTAR"/>
    <property type="match status" value="1"/>
</dbReference>
<keyword evidence="2" id="KW-0418">Kinase</keyword>
<sequence>MVVCRDHAPAAGKLTLTDQPVESLCTFAEIGQIKFSETDLNGVFARVADLARRSLPGADAAAVTIISEFVSRTVATGDHARRLEEWQHERRVGPSVDAAAGELPVVIADVAADPRWAEWAAHATAAGVRAALSVGLPMHDSYSGALTVYSGTPSAFEGESVALAQTFAGYAAVALANAHLYDSSSSLAEHLRRAMENRAVIEQAKGIIMGERRCTADEAFSILTSISQDTNRKLREVAAALVAKATGQDE</sequence>
<evidence type="ECO:0000256" key="4">
    <source>
        <dbReference type="ARBA" id="ARBA00023163"/>
    </source>
</evidence>
<evidence type="ECO:0000256" key="1">
    <source>
        <dbReference type="ARBA" id="ARBA00022679"/>
    </source>
</evidence>
<dbReference type="SMART" id="SM00065">
    <property type="entry name" value="GAF"/>
    <property type="match status" value="1"/>
</dbReference>
<dbReference type="InterPro" id="IPR029016">
    <property type="entry name" value="GAF-like_dom_sf"/>
</dbReference>
<feature type="domain" description="ANTAR" evidence="5">
    <location>
        <begin position="181"/>
        <end position="242"/>
    </location>
</feature>
<dbReference type="GO" id="GO:0003723">
    <property type="term" value="F:RNA binding"/>
    <property type="evidence" value="ECO:0007669"/>
    <property type="project" value="InterPro"/>
</dbReference>
<dbReference type="InterPro" id="IPR036388">
    <property type="entry name" value="WH-like_DNA-bd_sf"/>
</dbReference>
<keyword evidence="4" id="KW-0804">Transcription</keyword>
<name>A0A7W7MN73_9ACTN</name>
<dbReference type="InterPro" id="IPR011006">
    <property type="entry name" value="CheY-like_superfamily"/>
</dbReference>
<proteinExistence type="predicted"/>
<evidence type="ECO:0000313" key="7">
    <source>
        <dbReference type="Proteomes" id="UP000578112"/>
    </source>
</evidence>
<dbReference type="EMBL" id="JACHNH010000001">
    <property type="protein sequence ID" value="MBB4760701.1"/>
    <property type="molecule type" value="Genomic_DNA"/>
</dbReference>
<protein>
    <submittedName>
        <fullName evidence="6">GAF domain-containing protein</fullName>
    </submittedName>
</protein>